<gene>
    <name evidence="1" type="ORF">TRIP_B110032</name>
</gene>
<evidence type="ECO:0000313" key="1">
    <source>
        <dbReference type="EMBL" id="VBB41467.1"/>
    </source>
</evidence>
<organism evidence="1">
    <name type="scientific">Uncultured Desulfatiglans sp</name>
    <dbReference type="NCBI Taxonomy" id="1748965"/>
    <lineage>
        <taxon>Bacteria</taxon>
        <taxon>Pseudomonadati</taxon>
        <taxon>Thermodesulfobacteriota</taxon>
        <taxon>Desulfobacteria</taxon>
        <taxon>Desulfatiglandales</taxon>
        <taxon>Desulfatiglandaceae</taxon>
        <taxon>Desulfatiglans</taxon>
        <taxon>environmental samples</taxon>
    </lineage>
</organism>
<dbReference type="AlphaFoldDB" id="A0A653A0A5"/>
<protein>
    <recommendedName>
        <fullName evidence="2">DUF3795 domain-containing protein</fullName>
    </recommendedName>
</protein>
<accession>A0A653A0A5</accession>
<dbReference type="EMBL" id="UPXX01000003">
    <property type="protein sequence ID" value="VBB41467.1"/>
    <property type="molecule type" value="Genomic_DNA"/>
</dbReference>
<sequence length="158" mass="17924">MVEINPEYLAPCGLYCGVCAILYAERDGNRKFKERLVDVYKGKLPDSGNLSADDICCKGCLSDDPFLFCRECAIKACTREKGYTGCHQCDAFPCRLIDEFPMPVGRKVMLRAIPYWREHGTEKWVADEEARYHCPACGHRLFRGAKRCNRCGTPVDLD</sequence>
<name>A0A653A0A5_UNCDX</name>
<proteinExistence type="predicted"/>
<reference evidence="1" key="1">
    <citation type="submission" date="2018-07" db="EMBL/GenBank/DDBJ databases">
        <authorList>
            <consortium name="Genoscope - CEA"/>
            <person name="William W."/>
        </authorList>
    </citation>
    <scope>NUCLEOTIDE SEQUENCE</scope>
    <source>
        <strain evidence="1">IK1</strain>
    </source>
</reference>
<evidence type="ECO:0008006" key="2">
    <source>
        <dbReference type="Google" id="ProtNLM"/>
    </source>
</evidence>
<dbReference type="InterPro" id="IPR024227">
    <property type="entry name" value="DUF3795"/>
</dbReference>
<dbReference type="Pfam" id="PF12675">
    <property type="entry name" value="DUF3795"/>
    <property type="match status" value="1"/>
</dbReference>